<keyword evidence="6" id="KW-0472">Membrane</keyword>
<dbReference type="GO" id="GO:0015031">
    <property type="term" value="P:protein transport"/>
    <property type="evidence" value="ECO:0007669"/>
    <property type="project" value="UniProtKB-KW"/>
</dbReference>
<name>A0A830HD61_9CHLO</name>
<dbReference type="GO" id="GO:0005789">
    <property type="term" value="C:endoplasmic reticulum membrane"/>
    <property type="evidence" value="ECO:0007669"/>
    <property type="project" value="TreeGrafter"/>
</dbReference>
<dbReference type="PANTHER" id="PTHR15858:SF0">
    <property type="entry name" value="IMMEDIATE EARLY RESPONSE 3-INTERACTING PROTEIN 1"/>
    <property type="match status" value="1"/>
</dbReference>
<comment type="subcellular location">
    <subcellularLocation>
        <location evidence="1">Membrane</location>
    </subcellularLocation>
</comment>
<evidence type="ECO:0000256" key="4">
    <source>
        <dbReference type="ARBA" id="ARBA00022927"/>
    </source>
</evidence>
<keyword evidence="10" id="KW-1185">Reference proteome</keyword>
<dbReference type="PANTHER" id="PTHR15858">
    <property type="entry name" value="IMMEDIATE EARLY RESPONSE 3-INTERACTING PROTEIN 1"/>
    <property type="match status" value="1"/>
</dbReference>
<keyword evidence="2" id="KW-0813">Transport</keyword>
<keyword evidence="4" id="KW-0653">Protein transport</keyword>
<organism evidence="9 10">
    <name type="scientific">Pycnococcus provasolii</name>
    <dbReference type="NCBI Taxonomy" id="41880"/>
    <lineage>
        <taxon>Eukaryota</taxon>
        <taxon>Viridiplantae</taxon>
        <taxon>Chlorophyta</taxon>
        <taxon>Pseudoscourfieldiophyceae</taxon>
        <taxon>Pseudoscourfieldiales</taxon>
        <taxon>Pycnococcaceae</taxon>
        <taxon>Pycnococcus</taxon>
    </lineage>
</organism>
<dbReference type="GO" id="GO:0030134">
    <property type="term" value="C:COPII-coated ER to Golgi transport vesicle"/>
    <property type="evidence" value="ECO:0007669"/>
    <property type="project" value="TreeGrafter"/>
</dbReference>
<dbReference type="Pfam" id="PF08571">
    <property type="entry name" value="Yos1"/>
    <property type="match status" value="1"/>
</dbReference>
<dbReference type="OrthoDB" id="15356at2759"/>
<proteinExistence type="inferred from homology"/>
<comment type="similarity">
    <text evidence="7">Belongs to the YOS1 family.</text>
</comment>
<feature type="signal peptide" evidence="8">
    <location>
        <begin position="1"/>
        <end position="18"/>
    </location>
</feature>
<evidence type="ECO:0000256" key="6">
    <source>
        <dbReference type="ARBA" id="ARBA00023136"/>
    </source>
</evidence>
<dbReference type="EMBL" id="BNJQ01000009">
    <property type="protein sequence ID" value="GHP04975.1"/>
    <property type="molecule type" value="Genomic_DNA"/>
</dbReference>
<evidence type="ECO:0000256" key="7">
    <source>
        <dbReference type="ARBA" id="ARBA00024203"/>
    </source>
</evidence>
<evidence type="ECO:0008006" key="11">
    <source>
        <dbReference type="Google" id="ProtNLM"/>
    </source>
</evidence>
<keyword evidence="3" id="KW-0812">Transmembrane</keyword>
<dbReference type="GO" id="GO:0006888">
    <property type="term" value="P:endoplasmic reticulum to Golgi vesicle-mediated transport"/>
    <property type="evidence" value="ECO:0007669"/>
    <property type="project" value="TreeGrafter"/>
</dbReference>
<keyword evidence="8" id="KW-0732">Signal</keyword>
<reference evidence="9" key="1">
    <citation type="submission" date="2020-10" db="EMBL/GenBank/DDBJ databases">
        <title>Unveiling of a novel bifunctional photoreceptor, Dualchrome1, isolated from a cosmopolitan green alga.</title>
        <authorList>
            <person name="Suzuki S."/>
            <person name="Kawachi M."/>
        </authorList>
    </citation>
    <scope>NUCLEOTIDE SEQUENCE</scope>
    <source>
        <strain evidence="9">NIES 2893</strain>
    </source>
</reference>
<evidence type="ECO:0000313" key="9">
    <source>
        <dbReference type="EMBL" id="GHP04975.1"/>
    </source>
</evidence>
<dbReference type="InterPro" id="IPR013880">
    <property type="entry name" value="Yos1"/>
</dbReference>
<evidence type="ECO:0000256" key="8">
    <source>
        <dbReference type="SAM" id="SignalP"/>
    </source>
</evidence>
<evidence type="ECO:0000256" key="2">
    <source>
        <dbReference type="ARBA" id="ARBA00022448"/>
    </source>
</evidence>
<sequence length="77" mass="8682">MSLWSLCVSFLLVLNGFAILNERRFLARYGWGYDTMHNLPSTSFKGQVIGMLHACTYARVPLIFLNTVVIAVKLVFG</sequence>
<comment type="caution">
    <text evidence="9">The sequence shown here is derived from an EMBL/GenBank/DDBJ whole genome shotgun (WGS) entry which is preliminary data.</text>
</comment>
<keyword evidence="5" id="KW-1133">Transmembrane helix</keyword>
<evidence type="ECO:0000256" key="3">
    <source>
        <dbReference type="ARBA" id="ARBA00022692"/>
    </source>
</evidence>
<accession>A0A830HD61</accession>
<evidence type="ECO:0000313" key="10">
    <source>
        <dbReference type="Proteomes" id="UP000660262"/>
    </source>
</evidence>
<evidence type="ECO:0000256" key="1">
    <source>
        <dbReference type="ARBA" id="ARBA00004370"/>
    </source>
</evidence>
<gene>
    <name evidence="9" type="ORF">PPROV_000372600</name>
</gene>
<dbReference type="GO" id="GO:0000139">
    <property type="term" value="C:Golgi membrane"/>
    <property type="evidence" value="ECO:0007669"/>
    <property type="project" value="TreeGrafter"/>
</dbReference>
<evidence type="ECO:0000256" key="5">
    <source>
        <dbReference type="ARBA" id="ARBA00022989"/>
    </source>
</evidence>
<protein>
    <recommendedName>
        <fullName evidence="11">Yos1-like protein</fullName>
    </recommendedName>
</protein>
<dbReference type="Proteomes" id="UP000660262">
    <property type="component" value="Unassembled WGS sequence"/>
</dbReference>
<feature type="chain" id="PRO_5032385932" description="Yos1-like protein" evidence="8">
    <location>
        <begin position="19"/>
        <end position="77"/>
    </location>
</feature>
<dbReference type="AlphaFoldDB" id="A0A830HD61"/>